<keyword evidence="3" id="KW-1185">Reference proteome</keyword>
<evidence type="ECO:0000256" key="1">
    <source>
        <dbReference type="SAM" id="MobiDB-lite"/>
    </source>
</evidence>
<comment type="caution">
    <text evidence="2">The sequence shown here is derived from an EMBL/GenBank/DDBJ whole genome shotgun (WGS) entry which is preliminary data.</text>
</comment>
<accession>A0AAV4UWU4</accession>
<evidence type="ECO:0000313" key="3">
    <source>
        <dbReference type="Proteomes" id="UP001054837"/>
    </source>
</evidence>
<name>A0AAV4UWU4_9ARAC</name>
<protein>
    <submittedName>
        <fullName evidence="2">Uncharacterized protein</fullName>
    </submittedName>
</protein>
<proteinExistence type="predicted"/>
<reference evidence="2 3" key="1">
    <citation type="submission" date="2021-06" db="EMBL/GenBank/DDBJ databases">
        <title>Caerostris darwini draft genome.</title>
        <authorList>
            <person name="Kono N."/>
            <person name="Arakawa K."/>
        </authorList>
    </citation>
    <scope>NUCLEOTIDE SEQUENCE [LARGE SCALE GENOMIC DNA]</scope>
</reference>
<sequence length="90" mass="10315">MRKRLVESNTHSPIPALQQLTFRRYSFPNSPRNHKRNVNMTAEQSPSCAGCLHKTVPRGKRDLRSIYSKNHDCQITALGKINRKSRNGGR</sequence>
<evidence type="ECO:0000313" key="2">
    <source>
        <dbReference type="EMBL" id="GIY62218.1"/>
    </source>
</evidence>
<feature type="region of interest" description="Disordered" evidence="1">
    <location>
        <begin position="27"/>
        <end position="46"/>
    </location>
</feature>
<dbReference type="Proteomes" id="UP001054837">
    <property type="component" value="Unassembled WGS sequence"/>
</dbReference>
<gene>
    <name evidence="2" type="ORF">CDAR_586141</name>
</gene>
<organism evidence="2 3">
    <name type="scientific">Caerostris darwini</name>
    <dbReference type="NCBI Taxonomy" id="1538125"/>
    <lineage>
        <taxon>Eukaryota</taxon>
        <taxon>Metazoa</taxon>
        <taxon>Ecdysozoa</taxon>
        <taxon>Arthropoda</taxon>
        <taxon>Chelicerata</taxon>
        <taxon>Arachnida</taxon>
        <taxon>Araneae</taxon>
        <taxon>Araneomorphae</taxon>
        <taxon>Entelegynae</taxon>
        <taxon>Araneoidea</taxon>
        <taxon>Araneidae</taxon>
        <taxon>Caerostris</taxon>
    </lineage>
</organism>
<dbReference type="AlphaFoldDB" id="A0AAV4UWU4"/>
<dbReference type="EMBL" id="BPLQ01012064">
    <property type="protein sequence ID" value="GIY62218.1"/>
    <property type="molecule type" value="Genomic_DNA"/>
</dbReference>